<dbReference type="EMBL" id="BPLR01015410">
    <property type="protein sequence ID" value="GIY75888.1"/>
    <property type="molecule type" value="Genomic_DNA"/>
</dbReference>
<name>A0AAV4W2J3_CAEEX</name>
<evidence type="ECO:0000313" key="2">
    <source>
        <dbReference type="Proteomes" id="UP001054945"/>
    </source>
</evidence>
<keyword evidence="2" id="KW-1185">Reference proteome</keyword>
<protein>
    <submittedName>
        <fullName evidence="1">Uncharacterized protein</fullName>
    </submittedName>
</protein>
<organism evidence="1 2">
    <name type="scientific">Caerostris extrusa</name>
    <name type="common">Bark spider</name>
    <name type="synonym">Caerostris bankana</name>
    <dbReference type="NCBI Taxonomy" id="172846"/>
    <lineage>
        <taxon>Eukaryota</taxon>
        <taxon>Metazoa</taxon>
        <taxon>Ecdysozoa</taxon>
        <taxon>Arthropoda</taxon>
        <taxon>Chelicerata</taxon>
        <taxon>Arachnida</taxon>
        <taxon>Araneae</taxon>
        <taxon>Araneomorphae</taxon>
        <taxon>Entelegynae</taxon>
        <taxon>Araneoidea</taxon>
        <taxon>Araneidae</taxon>
        <taxon>Caerostris</taxon>
    </lineage>
</organism>
<evidence type="ECO:0000313" key="1">
    <source>
        <dbReference type="EMBL" id="GIY75888.1"/>
    </source>
</evidence>
<gene>
    <name evidence="1" type="ORF">CEXT_199751</name>
</gene>
<comment type="caution">
    <text evidence="1">The sequence shown here is derived from an EMBL/GenBank/DDBJ whole genome shotgun (WGS) entry which is preliminary data.</text>
</comment>
<reference evidence="1 2" key="1">
    <citation type="submission" date="2021-06" db="EMBL/GenBank/DDBJ databases">
        <title>Caerostris extrusa draft genome.</title>
        <authorList>
            <person name="Kono N."/>
            <person name="Arakawa K."/>
        </authorList>
    </citation>
    <scope>NUCLEOTIDE SEQUENCE [LARGE SCALE GENOMIC DNA]</scope>
</reference>
<proteinExistence type="predicted"/>
<accession>A0AAV4W2J3</accession>
<dbReference type="AlphaFoldDB" id="A0AAV4W2J3"/>
<dbReference type="Proteomes" id="UP001054945">
    <property type="component" value="Unassembled WGS sequence"/>
</dbReference>
<sequence length="75" mass="8592">MFDERKEAGINILRVCEREEVDVISCIFTINTQDHFSSNLNSSPLRLATIQLLQQRRRGLPDPAKNAPLPRTNEN</sequence>